<evidence type="ECO:0000259" key="6">
    <source>
        <dbReference type="Pfam" id="PF24883"/>
    </source>
</evidence>
<dbReference type="GO" id="GO:0008233">
    <property type="term" value="F:peptidase activity"/>
    <property type="evidence" value="ECO:0007669"/>
    <property type="project" value="InterPro"/>
</dbReference>
<evidence type="ECO:0000259" key="5">
    <source>
        <dbReference type="Pfam" id="PF00561"/>
    </source>
</evidence>
<protein>
    <recommendedName>
        <fullName evidence="9">Proline iminopeptidase</fullName>
    </recommendedName>
</protein>
<dbReference type="PANTHER" id="PTHR43194">
    <property type="entry name" value="HYDROLASE ALPHA/BETA FOLD FAMILY"/>
    <property type="match status" value="1"/>
</dbReference>
<dbReference type="GO" id="GO:0006508">
    <property type="term" value="P:proteolysis"/>
    <property type="evidence" value="ECO:0007669"/>
    <property type="project" value="InterPro"/>
</dbReference>
<evidence type="ECO:0008006" key="9">
    <source>
        <dbReference type="Google" id="ProtNLM"/>
    </source>
</evidence>
<evidence type="ECO:0000313" key="7">
    <source>
        <dbReference type="EMBL" id="KAF5347258.1"/>
    </source>
</evidence>
<dbReference type="EMBL" id="JAACJO010000026">
    <property type="protein sequence ID" value="KAF5347258.1"/>
    <property type="molecule type" value="Genomic_DNA"/>
</dbReference>
<accession>A0A8H5CUE9</accession>
<keyword evidence="2" id="KW-0677">Repeat</keyword>
<evidence type="ECO:0000256" key="2">
    <source>
        <dbReference type="ARBA" id="ARBA00022737"/>
    </source>
</evidence>
<organism evidence="7 8">
    <name type="scientific">Leucocoprinus leucothites</name>
    <dbReference type="NCBI Taxonomy" id="201217"/>
    <lineage>
        <taxon>Eukaryota</taxon>
        <taxon>Fungi</taxon>
        <taxon>Dikarya</taxon>
        <taxon>Basidiomycota</taxon>
        <taxon>Agaricomycotina</taxon>
        <taxon>Agaricomycetes</taxon>
        <taxon>Agaricomycetidae</taxon>
        <taxon>Agaricales</taxon>
        <taxon>Agaricineae</taxon>
        <taxon>Agaricaceae</taxon>
        <taxon>Leucocoprinus</taxon>
    </lineage>
</organism>
<keyword evidence="3" id="KW-0378">Hydrolase</keyword>
<evidence type="ECO:0000256" key="3">
    <source>
        <dbReference type="ARBA" id="ARBA00022801"/>
    </source>
</evidence>
<dbReference type="InterPro" id="IPR050228">
    <property type="entry name" value="Carboxylesterase_BioH"/>
</dbReference>
<dbReference type="Gene3D" id="3.40.50.1820">
    <property type="entry name" value="alpha/beta hydrolase"/>
    <property type="match status" value="1"/>
</dbReference>
<feature type="domain" description="Nephrocystin 3-like N-terminal" evidence="6">
    <location>
        <begin position="34"/>
        <end position="197"/>
    </location>
</feature>
<sequence length="997" mass="113059">MLYETSTPEAAVDAEERYHAPLCYPGTRVQYIEEITKWATANNEDGTIPPLYWMKGPATVGKSAIAQTCAEWLKESGHLAAAFFFSANGRRKAHSRFFLTLAYQLSTTLPEYREIINHKVSVDKAIVKATMSSQFRSLIVEPLQELREKGKDIRRRPIIIDGLDECLNTSAQIKIIKIIASSIRAGSTPFRWAIFSREEPDIVSAFTSFTKPSFCHSVFLPISRKTDGEIELYLRNGFENILHRRNLLHLEPSWPTAQQIWMLVDDAAGLFIHPAIVLRLINRHPYPEFKEILEDILNPISKQGRQSAYAELDALYMLILRHIPKNILLPTQLLFSQIEYPPPTFDEPVNLEHSYLDQDLSSTTRSSLHPTLLCVHGDIAFRHKSFYDFLCDPARSLSFCVTTLAMYQNAFDRLIQQHHHYASSYAIQGPSRASSSASFSWPQGSEFVDSWIKAQTFLGISLLLSHDDPLFHTFLESLPLSSLCKCAELDYRISLLGSIKLYGSGVFLDASIIGLREDGASRFNEGSHFTQLEDCTEFDPEVFLAMVDKLEKLRVIKPYHRRFSSSRVASVLHAVSRQGLSGKKSGLYKLGHGDKSVVWYWEFNTEKQYFHEFLTVNYEEAMAFYKAEKFAIWGINGDGDSRGAEDEDGSNVRTEVMSNAEDEVGSNVEEGERGPRIINVHAPTEKREKESTVIQPHSSGPTSSTHILLAFADYCEFRIYGDLRSVIRPLVVLHGGPGVTSEYLTPCSTLTAQRSIPIIIYDQLGCGRSTHLPEKMGDIEFWTEQLFLDELKDLLNYLGIYEDYDLFGNSWGGMLAARHAVRQAGGLKHLVIMSSPASMDLWVEAQEVLRRKLPQDVQDTLDKCEREGKTDSKEYQDAVLVYYSHYLCTIQPMPEPLAKSFEALEKDPTVYYTMNGPSEFFVTGPLKTWSILDEVHKIAVPTLLTNGAMDEAADSCVYPFFRLIPRVRWTQFAKSSHMAHFEEPERFFDIVGTFLSE</sequence>
<evidence type="ECO:0000256" key="1">
    <source>
        <dbReference type="ARBA" id="ARBA00010088"/>
    </source>
</evidence>
<dbReference type="InterPro" id="IPR029058">
    <property type="entry name" value="AB_hydrolase_fold"/>
</dbReference>
<dbReference type="SUPFAM" id="SSF53474">
    <property type="entry name" value="alpha/beta-Hydrolases"/>
    <property type="match status" value="1"/>
</dbReference>
<comment type="similarity">
    <text evidence="1">Belongs to the peptidase S33 family.</text>
</comment>
<dbReference type="InterPro" id="IPR005945">
    <property type="entry name" value="Pro_imino_pep"/>
</dbReference>
<reference evidence="7 8" key="1">
    <citation type="journal article" date="2020" name="ISME J.">
        <title>Uncovering the hidden diversity of litter-decomposition mechanisms in mushroom-forming fungi.</title>
        <authorList>
            <person name="Floudas D."/>
            <person name="Bentzer J."/>
            <person name="Ahren D."/>
            <person name="Johansson T."/>
            <person name="Persson P."/>
            <person name="Tunlid A."/>
        </authorList>
    </citation>
    <scope>NUCLEOTIDE SEQUENCE [LARGE SCALE GENOMIC DNA]</scope>
    <source>
        <strain evidence="7 8">CBS 146.42</strain>
    </source>
</reference>
<dbReference type="NCBIfam" id="TIGR01250">
    <property type="entry name" value="pro_imino_pep_2"/>
    <property type="match status" value="1"/>
</dbReference>
<evidence type="ECO:0000256" key="4">
    <source>
        <dbReference type="SAM" id="MobiDB-lite"/>
    </source>
</evidence>
<keyword evidence="8" id="KW-1185">Reference proteome</keyword>
<dbReference type="Proteomes" id="UP000559027">
    <property type="component" value="Unassembled WGS sequence"/>
</dbReference>
<feature type="domain" description="AB hydrolase-1" evidence="5">
    <location>
        <begin position="729"/>
        <end position="984"/>
    </location>
</feature>
<feature type="region of interest" description="Disordered" evidence="4">
    <location>
        <begin position="641"/>
        <end position="671"/>
    </location>
</feature>
<dbReference type="PRINTS" id="PR00793">
    <property type="entry name" value="PROAMNOPTASE"/>
</dbReference>
<dbReference type="InterPro" id="IPR002410">
    <property type="entry name" value="Peptidase_S33"/>
</dbReference>
<dbReference type="InterPro" id="IPR000073">
    <property type="entry name" value="AB_hydrolase_1"/>
</dbReference>
<dbReference type="Pfam" id="PF24883">
    <property type="entry name" value="NPHP3_N"/>
    <property type="match status" value="1"/>
</dbReference>
<dbReference type="InterPro" id="IPR056884">
    <property type="entry name" value="NPHP3-like_N"/>
</dbReference>
<gene>
    <name evidence="7" type="ORF">D9756_009942</name>
</gene>
<dbReference type="PANTHER" id="PTHR43194:SF2">
    <property type="entry name" value="PEROXISOMAL MEMBRANE PROTEIN LPX1"/>
    <property type="match status" value="1"/>
</dbReference>
<evidence type="ECO:0000313" key="8">
    <source>
        <dbReference type="Proteomes" id="UP000559027"/>
    </source>
</evidence>
<dbReference type="AlphaFoldDB" id="A0A8H5CUE9"/>
<proteinExistence type="inferred from homology"/>
<dbReference type="Pfam" id="PF00561">
    <property type="entry name" value="Abhydrolase_1"/>
    <property type="match status" value="1"/>
</dbReference>
<name>A0A8H5CUE9_9AGAR</name>
<dbReference type="OrthoDB" id="3042812at2759"/>
<comment type="caution">
    <text evidence="7">The sequence shown here is derived from an EMBL/GenBank/DDBJ whole genome shotgun (WGS) entry which is preliminary data.</text>
</comment>